<sequence length="157" mass="17980">MKIKPMSMLSAKEELALSDLDGTRKYLDEISFNIRSIFHGDHSEALTPTYKPVDIAEHLMNAMEVLTYAVEKLTAFEVGEEELHKINSIISSLRYVIESIKATGSELESSISDEYNDLFMYKLDDLIEVVDDAENIFFDLRRDKDFMASVNRLFGLQ</sequence>
<name>A0ABX0UIP4_9BACT</name>
<accession>A0ABX0UIP4</accession>
<evidence type="ECO:0000313" key="2">
    <source>
        <dbReference type="Proteomes" id="UP001179181"/>
    </source>
</evidence>
<comment type="caution">
    <text evidence="1">The sequence shown here is derived from an EMBL/GenBank/DDBJ whole genome shotgun (WGS) entry which is preliminary data.</text>
</comment>
<evidence type="ECO:0000313" key="1">
    <source>
        <dbReference type="EMBL" id="NIJ52861.1"/>
    </source>
</evidence>
<gene>
    <name evidence="1" type="ORF">FHS68_002031</name>
</gene>
<reference evidence="1 2" key="1">
    <citation type="submission" date="2020-03" db="EMBL/GenBank/DDBJ databases">
        <title>Genomic Encyclopedia of Type Strains, Phase IV (KMG-IV): sequencing the most valuable type-strain genomes for metagenomic binning, comparative biology and taxonomic classification.</title>
        <authorList>
            <person name="Goeker M."/>
        </authorList>
    </citation>
    <scope>NUCLEOTIDE SEQUENCE [LARGE SCALE GENOMIC DNA]</scope>
    <source>
        <strain evidence="1 2">DSM 102865</strain>
    </source>
</reference>
<dbReference type="RefSeq" id="WP_167269588.1">
    <property type="nucleotide sequence ID" value="NZ_JAASQJ010000002.1"/>
</dbReference>
<proteinExistence type="predicted"/>
<protein>
    <submittedName>
        <fullName evidence="1">Uncharacterized protein</fullName>
    </submittedName>
</protein>
<dbReference type="EMBL" id="JAASQJ010000002">
    <property type="protein sequence ID" value="NIJ52861.1"/>
    <property type="molecule type" value="Genomic_DNA"/>
</dbReference>
<keyword evidence="2" id="KW-1185">Reference proteome</keyword>
<organism evidence="1 2">
    <name type="scientific">Dyadobacter arcticus</name>
    <dbReference type="NCBI Taxonomy" id="1078754"/>
    <lineage>
        <taxon>Bacteria</taxon>
        <taxon>Pseudomonadati</taxon>
        <taxon>Bacteroidota</taxon>
        <taxon>Cytophagia</taxon>
        <taxon>Cytophagales</taxon>
        <taxon>Spirosomataceae</taxon>
        <taxon>Dyadobacter</taxon>
    </lineage>
</organism>
<dbReference type="Proteomes" id="UP001179181">
    <property type="component" value="Unassembled WGS sequence"/>
</dbReference>